<evidence type="ECO:0000313" key="3">
    <source>
        <dbReference type="EMBL" id="JAD68753.1"/>
    </source>
</evidence>
<feature type="signal peptide" evidence="2">
    <location>
        <begin position="1"/>
        <end position="22"/>
    </location>
</feature>
<organism evidence="3">
    <name type="scientific">Arundo donax</name>
    <name type="common">Giant reed</name>
    <name type="synonym">Donax arundinaceus</name>
    <dbReference type="NCBI Taxonomy" id="35708"/>
    <lineage>
        <taxon>Eukaryota</taxon>
        <taxon>Viridiplantae</taxon>
        <taxon>Streptophyta</taxon>
        <taxon>Embryophyta</taxon>
        <taxon>Tracheophyta</taxon>
        <taxon>Spermatophyta</taxon>
        <taxon>Magnoliopsida</taxon>
        <taxon>Liliopsida</taxon>
        <taxon>Poales</taxon>
        <taxon>Poaceae</taxon>
        <taxon>PACMAD clade</taxon>
        <taxon>Arundinoideae</taxon>
        <taxon>Arundineae</taxon>
        <taxon>Arundo</taxon>
    </lineage>
</organism>
<proteinExistence type="predicted"/>
<dbReference type="AlphaFoldDB" id="A0A0A9C2R5"/>
<protein>
    <submittedName>
        <fullName evidence="3">Uncharacterized protein</fullName>
    </submittedName>
</protein>
<reference evidence="3" key="1">
    <citation type="submission" date="2014-09" db="EMBL/GenBank/DDBJ databases">
        <authorList>
            <person name="Magalhaes I.L.F."/>
            <person name="Oliveira U."/>
            <person name="Santos F.R."/>
            <person name="Vidigal T.H.D.A."/>
            <person name="Brescovit A.D."/>
            <person name="Santos A.J."/>
        </authorList>
    </citation>
    <scope>NUCLEOTIDE SEQUENCE</scope>
    <source>
        <tissue evidence="3">Shoot tissue taken approximately 20 cm above the soil surface</tissue>
    </source>
</reference>
<sequence length="74" mass="8398">MTLKLYHAWLVCAMLLRAPVNSFSFSVIRTYFANDNNCSSLQHNSLVLFSSFGNITMDCLITIFFLVQSTAQQL</sequence>
<evidence type="ECO:0000256" key="2">
    <source>
        <dbReference type="SAM" id="SignalP"/>
    </source>
</evidence>
<dbReference type="EMBL" id="GBRH01229142">
    <property type="protein sequence ID" value="JAD68753.1"/>
    <property type="molecule type" value="Transcribed_RNA"/>
</dbReference>
<feature type="chain" id="PRO_5002063133" evidence="2">
    <location>
        <begin position="23"/>
        <end position="74"/>
    </location>
</feature>
<keyword evidence="2" id="KW-0732">Signal</keyword>
<feature type="transmembrane region" description="Helical" evidence="1">
    <location>
        <begin position="46"/>
        <end position="67"/>
    </location>
</feature>
<accession>A0A0A9C2R5</accession>
<name>A0A0A9C2R5_ARUDO</name>
<evidence type="ECO:0000256" key="1">
    <source>
        <dbReference type="SAM" id="Phobius"/>
    </source>
</evidence>
<keyword evidence="1" id="KW-0812">Transmembrane</keyword>
<keyword evidence="1" id="KW-0472">Membrane</keyword>
<keyword evidence="1" id="KW-1133">Transmembrane helix</keyword>
<reference evidence="3" key="2">
    <citation type="journal article" date="2015" name="Data Brief">
        <title>Shoot transcriptome of the giant reed, Arundo donax.</title>
        <authorList>
            <person name="Barrero R.A."/>
            <person name="Guerrero F.D."/>
            <person name="Moolhuijzen P."/>
            <person name="Goolsby J.A."/>
            <person name="Tidwell J."/>
            <person name="Bellgard S.E."/>
            <person name="Bellgard M.I."/>
        </authorList>
    </citation>
    <scope>NUCLEOTIDE SEQUENCE</scope>
    <source>
        <tissue evidence="3">Shoot tissue taken approximately 20 cm above the soil surface</tissue>
    </source>
</reference>